<organism evidence="1 2">
    <name type="scientific">Portunus trituberculatus</name>
    <name type="common">Swimming crab</name>
    <name type="synonym">Neptunus trituberculatus</name>
    <dbReference type="NCBI Taxonomy" id="210409"/>
    <lineage>
        <taxon>Eukaryota</taxon>
        <taxon>Metazoa</taxon>
        <taxon>Ecdysozoa</taxon>
        <taxon>Arthropoda</taxon>
        <taxon>Crustacea</taxon>
        <taxon>Multicrustacea</taxon>
        <taxon>Malacostraca</taxon>
        <taxon>Eumalacostraca</taxon>
        <taxon>Eucarida</taxon>
        <taxon>Decapoda</taxon>
        <taxon>Pleocyemata</taxon>
        <taxon>Brachyura</taxon>
        <taxon>Eubrachyura</taxon>
        <taxon>Portunoidea</taxon>
        <taxon>Portunidae</taxon>
        <taxon>Portuninae</taxon>
        <taxon>Portunus</taxon>
    </lineage>
</organism>
<proteinExistence type="predicted"/>
<reference evidence="1" key="1">
    <citation type="submission" date="2019-05" db="EMBL/GenBank/DDBJ databases">
        <title>Another draft genome of Portunus trituberculatus and its Hox gene families provides insights of decapod evolution.</title>
        <authorList>
            <person name="Jeong J.-H."/>
            <person name="Song I."/>
            <person name="Kim S."/>
            <person name="Choi T."/>
            <person name="Kim D."/>
            <person name="Ryu S."/>
            <person name="Kim W."/>
        </authorList>
    </citation>
    <scope>NUCLEOTIDE SEQUENCE [LARGE SCALE GENOMIC DNA]</scope>
    <source>
        <tissue evidence="1">Muscle</tissue>
    </source>
</reference>
<evidence type="ECO:0000313" key="2">
    <source>
        <dbReference type="Proteomes" id="UP000324222"/>
    </source>
</evidence>
<name>A0A5B7EPX3_PORTR</name>
<comment type="caution">
    <text evidence="1">The sequence shown here is derived from an EMBL/GenBank/DDBJ whole genome shotgun (WGS) entry which is preliminary data.</text>
</comment>
<dbReference type="AlphaFoldDB" id="A0A5B7EPX3"/>
<dbReference type="EMBL" id="VSRR010003054">
    <property type="protein sequence ID" value="MPC34434.1"/>
    <property type="molecule type" value="Genomic_DNA"/>
</dbReference>
<accession>A0A5B7EPX3</accession>
<protein>
    <submittedName>
        <fullName evidence="1">Uncharacterized protein</fullName>
    </submittedName>
</protein>
<keyword evidence="2" id="KW-1185">Reference proteome</keyword>
<evidence type="ECO:0000313" key="1">
    <source>
        <dbReference type="EMBL" id="MPC34434.1"/>
    </source>
</evidence>
<dbReference type="Proteomes" id="UP000324222">
    <property type="component" value="Unassembled WGS sequence"/>
</dbReference>
<gene>
    <name evidence="1" type="ORF">E2C01_027826</name>
</gene>
<sequence length="85" mass="9348">MERGKPQRNTPRAYGILLACTTVKVYHGAVHELMLTVQQVSFDHVALAPHSVLCLITAARPPPRMPCLALPCAPPLTHQRHAGQY</sequence>